<organism evidence="1 2">
    <name type="scientific">Dreissena polymorpha</name>
    <name type="common">Zebra mussel</name>
    <name type="synonym">Mytilus polymorpha</name>
    <dbReference type="NCBI Taxonomy" id="45954"/>
    <lineage>
        <taxon>Eukaryota</taxon>
        <taxon>Metazoa</taxon>
        <taxon>Spiralia</taxon>
        <taxon>Lophotrochozoa</taxon>
        <taxon>Mollusca</taxon>
        <taxon>Bivalvia</taxon>
        <taxon>Autobranchia</taxon>
        <taxon>Heteroconchia</taxon>
        <taxon>Euheterodonta</taxon>
        <taxon>Imparidentia</taxon>
        <taxon>Neoheterodontei</taxon>
        <taxon>Myida</taxon>
        <taxon>Dreissenoidea</taxon>
        <taxon>Dreissenidae</taxon>
        <taxon>Dreissena</taxon>
    </lineage>
</organism>
<name>A0A9D4GG79_DREPO</name>
<sequence>MLSDGDTKEKYDNRGCLAENATSHVVRAKDFCWENVRDSERLHAVAQWVQIH</sequence>
<evidence type="ECO:0000313" key="1">
    <source>
        <dbReference type="EMBL" id="KAH3814843.1"/>
    </source>
</evidence>
<reference evidence="1" key="1">
    <citation type="journal article" date="2019" name="bioRxiv">
        <title>The Genome of the Zebra Mussel, Dreissena polymorpha: A Resource for Invasive Species Research.</title>
        <authorList>
            <person name="McCartney M.A."/>
            <person name="Auch B."/>
            <person name="Kono T."/>
            <person name="Mallez S."/>
            <person name="Zhang Y."/>
            <person name="Obille A."/>
            <person name="Becker A."/>
            <person name="Abrahante J.E."/>
            <person name="Garbe J."/>
            <person name="Badalamenti J.P."/>
            <person name="Herman A."/>
            <person name="Mangelson H."/>
            <person name="Liachko I."/>
            <person name="Sullivan S."/>
            <person name="Sone E.D."/>
            <person name="Koren S."/>
            <person name="Silverstein K.A.T."/>
            <person name="Beckman K.B."/>
            <person name="Gohl D.M."/>
        </authorList>
    </citation>
    <scope>NUCLEOTIDE SEQUENCE</scope>
    <source>
        <strain evidence="1">Duluth1</strain>
        <tissue evidence="1">Whole animal</tissue>
    </source>
</reference>
<dbReference type="AlphaFoldDB" id="A0A9D4GG79"/>
<reference evidence="1" key="2">
    <citation type="submission" date="2020-11" db="EMBL/GenBank/DDBJ databases">
        <authorList>
            <person name="McCartney M.A."/>
            <person name="Auch B."/>
            <person name="Kono T."/>
            <person name="Mallez S."/>
            <person name="Becker A."/>
            <person name="Gohl D.M."/>
            <person name="Silverstein K.A.T."/>
            <person name="Koren S."/>
            <person name="Bechman K.B."/>
            <person name="Herman A."/>
            <person name="Abrahante J.E."/>
            <person name="Garbe J."/>
        </authorList>
    </citation>
    <scope>NUCLEOTIDE SEQUENCE</scope>
    <source>
        <strain evidence="1">Duluth1</strain>
        <tissue evidence="1">Whole animal</tissue>
    </source>
</reference>
<gene>
    <name evidence="1" type="ORF">DPMN_143356</name>
</gene>
<accession>A0A9D4GG79</accession>
<protein>
    <submittedName>
        <fullName evidence="1">Uncharacterized protein</fullName>
    </submittedName>
</protein>
<dbReference type="EMBL" id="JAIWYP010000006">
    <property type="protein sequence ID" value="KAH3814843.1"/>
    <property type="molecule type" value="Genomic_DNA"/>
</dbReference>
<comment type="caution">
    <text evidence="1">The sequence shown here is derived from an EMBL/GenBank/DDBJ whole genome shotgun (WGS) entry which is preliminary data.</text>
</comment>
<dbReference type="Proteomes" id="UP000828390">
    <property type="component" value="Unassembled WGS sequence"/>
</dbReference>
<keyword evidence="2" id="KW-1185">Reference proteome</keyword>
<evidence type="ECO:0000313" key="2">
    <source>
        <dbReference type="Proteomes" id="UP000828390"/>
    </source>
</evidence>
<proteinExistence type="predicted"/>